<dbReference type="Pfam" id="PF00589">
    <property type="entry name" value="Phage_integrase"/>
    <property type="match status" value="1"/>
</dbReference>
<name>A0A376HR37_ECOLX</name>
<dbReference type="InterPro" id="IPR011010">
    <property type="entry name" value="DNA_brk_join_enz"/>
</dbReference>
<dbReference type="InterPro" id="IPR050808">
    <property type="entry name" value="Phage_Integrase"/>
</dbReference>
<evidence type="ECO:0000259" key="3">
    <source>
        <dbReference type="Pfam" id="PF00589"/>
    </source>
</evidence>
<accession>A0A376HR37</accession>
<comment type="similarity">
    <text evidence="1">Belongs to the 'phage' integrase family.</text>
</comment>
<dbReference type="SUPFAM" id="SSF56349">
    <property type="entry name" value="DNA breaking-rejoining enzymes"/>
    <property type="match status" value="1"/>
</dbReference>
<evidence type="ECO:0000313" key="5">
    <source>
        <dbReference type="Proteomes" id="UP000255153"/>
    </source>
</evidence>
<dbReference type="PANTHER" id="PTHR30629">
    <property type="entry name" value="PROPHAGE INTEGRASE"/>
    <property type="match status" value="1"/>
</dbReference>
<feature type="domain" description="Tyr recombinase" evidence="3">
    <location>
        <begin position="3"/>
        <end position="46"/>
    </location>
</feature>
<dbReference type="PANTHER" id="PTHR30629:SF6">
    <property type="entry name" value="PROPHAGE INTEGRASE INTA-RELATED"/>
    <property type="match status" value="1"/>
</dbReference>
<dbReference type="Proteomes" id="UP000255153">
    <property type="component" value="Unassembled WGS sequence"/>
</dbReference>
<dbReference type="GO" id="GO:0015074">
    <property type="term" value="P:DNA integration"/>
    <property type="evidence" value="ECO:0007669"/>
    <property type="project" value="UniProtKB-KW"/>
</dbReference>
<reference evidence="4 5" key="1">
    <citation type="submission" date="2018-06" db="EMBL/GenBank/DDBJ databases">
        <authorList>
            <consortium name="Pathogen Informatics"/>
            <person name="Doyle S."/>
        </authorList>
    </citation>
    <scope>NUCLEOTIDE SEQUENCE [LARGE SCALE GENOMIC DNA]</scope>
    <source>
        <strain evidence="4 5">NCTC8603</strain>
    </source>
</reference>
<dbReference type="GO" id="GO:0003677">
    <property type="term" value="F:DNA binding"/>
    <property type="evidence" value="ECO:0007669"/>
    <property type="project" value="InterPro"/>
</dbReference>
<dbReference type="EMBL" id="UGEE01000003">
    <property type="protein sequence ID" value="STK81656.1"/>
    <property type="molecule type" value="Genomic_DNA"/>
</dbReference>
<evidence type="ECO:0000313" key="4">
    <source>
        <dbReference type="EMBL" id="STK81656.1"/>
    </source>
</evidence>
<evidence type="ECO:0000256" key="2">
    <source>
        <dbReference type="ARBA" id="ARBA00022908"/>
    </source>
</evidence>
<organism evidence="4 5">
    <name type="scientific">Escherichia coli</name>
    <dbReference type="NCBI Taxonomy" id="562"/>
    <lineage>
        <taxon>Bacteria</taxon>
        <taxon>Pseudomonadati</taxon>
        <taxon>Pseudomonadota</taxon>
        <taxon>Gammaproteobacteria</taxon>
        <taxon>Enterobacterales</taxon>
        <taxon>Enterobacteriaceae</taxon>
        <taxon>Escherichia</taxon>
    </lineage>
</organism>
<keyword evidence="2" id="KW-0229">DNA integration</keyword>
<dbReference type="GO" id="GO:0006310">
    <property type="term" value="P:DNA recombination"/>
    <property type="evidence" value="ECO:0007669"/>
    <property type="project" value="InterPro"/>
</dbReference>
<dbReference type="AlphaFoldDB" id="A0A376HR37"/>
<proteinExistence type="inferred from homology"/>
<comment type="caution">
    <text evidence="4">The sequence shown here is derived from an EMBL/GenBank/DDBJ whole genome shotgun (WGS) entry which is preliminary data.</text>
</comment>
<dbReference type="InterPro" id="IPR002104">
    <property type="entry name" value="Integrase_catalytic"/>
</dbReference>
<gene>
    <name evidence="4" type="primary">intA_7</name>
    <name evidence="4" type="ORF">NCTC8603_02583</name>
</gene>
<sequence>MLVSHGLRSIASTALNEQGFPPDAIEAALAHVDKNEVRRSYNRSDYLEQRRPMMQWWTNFVQAADRGSIIEGGMKGMRLVG</sequence>
<protein>
    <submittedName>
        <fullName evidence="4">Integrase</fullName>
    </submittedName>
</protein>
<evidence type="ECO:0000256" key="1">
    <source>
        <dbReference type="ARBA" id="ARBA00008857"/>
    </source>
</evidence>